<sequence>MPCHIQLPPDGGSREGVAPFLARAEHEDGGVPAVLGRVPAPLLQAVLEAWRMSEDAVVTDAGPSYSAAVTCHRARRLPCGSLASTSVGSSRKTSGLPWRYSTPLLGLRAAQSTC</sequence>
<accession>A0ABN9U4V3</accession>
<gene>
    <name evidence="1" type="ORF">PCOR1329_LOCUS44383</name>
</gene>
<dbReference type="Proteomes" id="UP001189429">
    <property type="component" value="Unassembled WGS sequence"/>
</dbReference>
<protein>
    <recommendedName>
        <fullName evidence="3">ISXO2-like transposase domain-containing protein</fullName>
    </recommendedName>
</protein>
<evidence type="ECO:0008006" key="3">
    <source>
        <dbReference type="Google" id="ProtNLM"/>
    </source>
</evidence>
<comment type="caution">
    <text evidence="1">The sequence shown here is derived from an EMBL/GenBank/DDBJ whole genome shotgun (WGS) entry which is preliminary data.</text>
</comment>
<reference evidence="1" key="1">
    <citation type="submission" date="2023-10" db="EMBL/GenBank/DDBJ databases">
        <authorList>
            <person name="Chen Y."/>
            <person name="Shah S."/>
            <person name="Dougan E. K."/>
            <person name="Thang M."/>
            <person name="Chan C."/>
        </authorList>
    </citation>
    <scope>NUCLEOTIDE SEQUENCE [LARGE SCALE GENOMIC DNA]</scope>
</reference>
<proteinExistence type="predicted"/>
<dbReference type="EMBL" id="CAUYUJ010015330">
    <property type="protein sequence ID" value="CAK0852671.1"/>
    <property type="molecule type" value="Genomic_DNA"/>
</dbReference>
<evidence type="ECO:0000313" key="1">
    <source>
        <dbReference type="EMBL" id="CAK0852671.1"/>
    </source>
</evidence>
<organism evidence="1 2">
    <name type="scientific">Prorocentrum cordatum</name>
    <dbReference type="NCBI Taxonomy" id="2364126"/>
    <lineage>
        <taxon>Eukaryota</taxon>
        <taxon>Sar</taxon>
        <taxon>Alveolata</taxon>
        <taxon>Dinophyceae</taxon>
        <taxon>Prorocentrales</taxon>
        <taxon>Prorocentraceae</taxon>
        <taxon>Prorocentrum</taxon>
    </lineage>
</organism>
<keyword evidence="2" id="KW-1185">Reference proteome</keyword>
<name>A0ABN9U4V3_9DINO</name>
<evidence type="ECO:0000313" key="2">
    <source>
        <dbReference type="Proteomes" id="UP001189429"/>
    </source>
</evidence>